<gene>
    <name evidence="1" type="ORF">CPT_Mater119</name>
</gene>
<protein>
    <submittedName>
        <fullName evidence="1">Uncharacterized protein</fullName>
    </submittedName>
</protein>
<organism evidence="1 2">
    <name type="scientific">Bacillus phage Mater</name>
    <dbReference type="NCBI Taxonomy" id="1540090"/>
    <lineage>
        <taxon>Viruses</taxon>
        <taxon>Duplodnaviria</taxon>
        <taxon>Heunggongvirae</taxon>
        <taxon>Uroviricota</taxon>
        <taxon>Caudoviricetes</taxon>
        <taxon>Herelleviridae</taxon>
        <taxon>Bastillevirinae</taxon>
        <taxon>Matervirus</taxon>
        <taxon>Matervirus mater</taxon>
    </lineage>
</organism>
<dbReference type="Proteomes" id="UP000030206">
    <property type="component" value="Segment"/>
</dbReference>
<keyword evidence="2" id="KW-1185">Reference proteome</keyword>
<reference evidence="1 2" key="1">
    <citation type="submission" date="2014-07" db="EMBL/GenBank/DDBJ databases">
        <title>Complete Genome of Bacillus megaterium Myophage Mater.</title>
        <authorList>
            <person name="Lancaster J.C."/>
            <person name="Hodde M.K."/>
            <person name="Hernandez A.C."/>
            <person name="Everett G.F.K."/>
        </authorList>
    </citation>
    <scope>NUCLEOTIDE SEQUENCE [LARGE SCALE GENOMIC DNA]</scope>
</reference>
<dbReference type="GeneID" id="24607018"/>
<evidence type="ECO:0000313" key="1">
    <source>
        <dbReference type="EMBL" id="AIW03276.1"/>
    </source>
</evidence>
<dbReference type="RefSeq" id="YP_009151078.1">
    <property type="nucleotide sequence ID" value="NC_027366.1"/>
</dbReference>
<dbReference type="EMBL" id="KM236245">
    <property type="protein sequence ID" value="AIW03276.1"/>
    <property type="molecule type" value="Genomic_DNA"/>
</dbReference>
<proteinExistence type="predicted"/>
<sequence>MQIKVDTFDFDNISLVDESGQLQEFNLKEELAVNEYNLMTEMLEQPSKFIYWAAILEKLKYFQESKELQLEQLIAKLDTDARDHYAGTTTKATKDVVEAYRKSQPEYAEMMASINYYNYIVGKVTRIVKAFEQRKDMLQSYGKQVAEQKMFGQGAGGTIPKYQYPLQEGQ</sequence>
<evidence type="ECO:0000313" key="2">
    <source>
        <dbReference type="Proteomes" id="UP000030206"/>
    </source>
</evidence>
<dbReference type="KEGG" id="vg:24607018"/>
<name>A0A0A0RS11_9CAUD</name>
<dbReference type="OrthoDB" id="10991at10239"/>
<accession>A0A0A0RS11</accession>